<dbReference type="PROSITE" id="PS50005">
    <property type="entry name" value="TPR"/>
    <property type="match status" value="1"/>
</dbReference>
<dbReference type="AlphaFoldDB" id="A0A2N5ZMW2"/>
<gene>
    <name evidence="2" type="ORF">C0601_00275</name>
</gene>
<dbReference type="InterPro" id="IPR011990">
    <property type="entry name" value="TPR-like_helical_dom_sf"/>
</dbReference>
<name>A0A2N5ZMW2_MUIH1</name>
<comment type="caution">
    <text evidence="2">The sequence shown here is derived from an EMBL/GenBank/DDBJ whole genome shotgun (WGS) entry which is preliminary data.</text>
</comment>
<evidence type="ECO:0000313" key="2">
    <source>
        <dbReference type="EMBL" id="PLX20027.1"/>
    </source>
</evidence>
<sequence>MVFKKKKDSDTRLKVKRLTKEYPDMSGVLNFYPGITSFAYLERDTFNAFISLSFFKENQGIILYSVKALRNIGVYHFKRSEYKSAYEYFRRAYRIQKNDFGIMNLAAAMIKIERFKSAIILLKSFKEILLKFEDFFVNLSLCHYKMKNYDKALETLREGSRRFPESNLIKKNIKELQCLEKD</sequence>
<dbReference type="SUPFAM" id="SSF48452">
    <property type="entry name" value="TPR-like"/>
    <property type="match status" value="1"/>
</dbReference>
<protein>
    <recommendedName>
        <fullName evidence="4">Tetratricopeptide repeat protein</fullName>
    </recommendedName>
</protein>
<proteinExistence type="predicted"/>
<dbReference type="EMBL" id="PKTG01000010">
    <property type="protein sequence ID" value="PLX20027.1"/>
    <property type="molecule type" value="Genomic_DNA"/>
</dbReference>
<dbReference type="Gene3D" id="1.25.40.10">
    <property type="entry name" value="Tetratricopeptide repeat domain"/>
    <property type="match status" value="1"/>
</dbReference>
<evidence type="ECO:0008006" key="4">
    <source>
        <dbReference type="Google" id="ProtNLM"/>
    </source>
</evidence>
<organism evidence="2 3">
    <name type="scientific">Muiribacterium halophilum</name>
    <dbReference type="NCBI Taxonomy" id="2053465"/>
    <lineage>
        <taxon>Bacteria</taxon>
        <taxon>Candidatus Muiribacteriota</taxon>
        <taxon>Candidatus Muiribacteriia</taxon>
        <taxon>Candidatus Muiribacteriales</taxon>
        <taxon>Candidatus Muiribacteriaceae</taxon>
        <taxon>Candidatus Muiribacterium</taxon>
    </lineage>
</organism>
<reference evidence="2 3" key="1">
    <citation type="submission" date="2017-11" db="EMBL/GenBank/DDBJ databases">
        <title>Genome-resolved metagenomics identifies genetic mobility, metabolic interactions, and unexpected diversity in perchlorate-reducing communities.</title>
        <authorList>
            <person name="Barnum T.P."/>
            <person name="Figueroa I.A."/>
            <person name="Carlstrom C.I."/>
            <person name="Lucas L.N."/>
            <person name="Engelbrektson A.L."/>
            <person name="Coates J.D."/>
        </authorList>
    </citation>
    <scope>NUCLEOTIDE SEQUENCE [LARGE SCALE GENOMIC DNA]</scope>
    <source>
        <strain evidence="2">BM706</strain>
    </source>
</reference>
<evidence type="ECO:0000256" key="1">
    <source>
        <dbReference type="PROSITE-ProRule" id="PRU00339"/>
    </source>
</evidence>
<keyword evidence="1" id="KW-0802">TPR repeat</keyword>
<accession>A0A2N5ZMW2</accession>
<dbReference type="Proteomes" id="UP000234857">
    <property type="component" value="Unassembled WGS sequence"/>
</dbReference>
<feature type="repeat" description="TPR" evidence="1">
    <location>
        <begin position="66"/>
        <end position="99"/>
    </location>
</feature>
<dbReference type="SMART" id="SM00028">
    <property type="entry name" value="TPR"/>
    <property type="match status" value="2"/>
</dbReference>
<evidence type="ECO:0000313" key="3">
    <source>
        <dbReference type="Proteomes" id="UP000234857"/>
    </source>
</evidence>
<dbReference type="InterPro" id="IPR019734">
    <property type="entry name" value="TPR_rpt"/>
</dbReference>